<keyword evidence="2" id="KW-0812">Transmembrane</keyword>
<evidence type="ECO:0000313" key="4">
    <source>
        <dbReference type="Proteomes" id="UP000277293"/>
    </source>
</evidence>
<feature type="transmembrane region" description="Helical" evidence="2">
    <location>
        <begin position="323"/>
        <end position="343"/>
    </location>
</feature>
<feature type="transmembrane region" description="Helical" evidence="2">
    <location>
        <begin position="252"/>
        <end position="276"/>
    </location>
</feature>
<dbReference type="InterPro" id="IPR046481">
    <property type="entry name" value="DUF6574"/>
</dbReference>
<feature type="region of interest" description="Disordered" evidence="1">
    <location>
        <begin position="167"/>
        <end position="210"/>
    </location>
</feature>
<organism evidence="3 4">
    <name type="scientific">Streptococcus koreensis</name>
    <dbReference type="NCBI Taxonomy" id="2382163"/>
    <lineage>
        <taxon>Bacteria</taxon>
        <taxon>Bacillati</taxon>
        <taxon>Bacillota</taxon>
        <taxon>Bacilli</taxon>
        <taxon>Lactobacillales</taxon>
        <taxon>Streptococcaceae</taxon>
        <taxon>Streptococcus</taxon>
    </lineage>
</organism>
<feature type="transmembrane region" description="Helical" evidence="2">
    <location>
        <begin position="349"/>
        <end position="369"/>
    </location>
</feature>
<dbReference type="Proteomes" id="UP000277293">
    <property type="component" value="Chromosome"/>
</dbReference>
<feature type="compositionally biased region" description="Low complexity" evidence="1">
    <location>
        <begin position="172"/>
        <end position="210"/>
    </location>
</feature>
<feature type="transmembrane region" description="Helical" evidence="2">
    <location>
        <begin position="282"/>
        <end position="303"/>
    </location>
</feature>
<evidence type="ECO:0008006" key="5">
    <source>
        <dbReference type="Google" id="ProtNLM"/>
    </source>
</evidence>
<reference evidence="4" key="1">
    <citation type="submission" date="2018-09" db="EMBL/GenBank/DDBJ databases">
        <title>Complete genome sequence of Streptococcus sp. KCOM 2890 (=JS71).</title>
        <authorList>
            <person name="Kook J.-K."/>
            <person name="Park S.-N."/>
            <person name="Lim Y.K."/>
        </authorList>
    </citation>
    <scope>NUCLEOTIDE SEQUENCE [LARGE SCALE GENOMIC DNA]</scope>
    <source>
        <strain evidence="4">JS71</strain>
    </source>
</reference>
<evidence type="ECO:0000256" key="1">
    <source>
        <dbReference type="SAM" id="MobiDB-lite"/>
    </source>
</evidence>
<evidence type="ECO:0000313" key="3">
    <source>
        <dbReference type="EMBL" id="AYF94631.1"/>
    </source>
</evidence>
<dbReference type="Pfam" id="PF20214">
    <property type="entry name" value="DUF6574"/>
    <property type="match status" value="1"/>
</dbReference>
<proteinExistence type="predicted"/>
<accession>A0ABM6ZB89</accession>
<dbReference type="RefSeq" id="WP_120701996.1">
    <property type="nucleotide sequence ID" value="NZ_CP032620.1"/>
</dbReference>
<feature type="transmembrane region" description="Helical" evidence="2">
    <location>
        <begin position="381"/>
        <end position="402"/>
    </location>
</feature>
<evidence type="ECO:0000256" key="2">
    <source>
        <dbReference type="SAM" id="Phobius"/>
    </source>
</evidence>
<gene>
    <name evidence="3" type="ORF">D7D50_08555</name>
</gene>
<name>A0ABM6ZB89_9STRE</name>
<keyword evidence="2" id="KW-0472">Membrane</keyword>
<sequence length="418" mass="45444">MIKQDWLDYFEAVNGRSATEAEIAQALAAGEFQEEQAAQEALQFVGAPAAPDQASAGFVAAPVAPEEAASQFATAPEAPAQEAPQFAAAPEAPVQEAPQFTAAPEAPAQETPQFAAAPEVPVQEAPQFAAAPEAPVQEAPQFAAAPEAPVQEAPQFTAAPEAQTFGAQPNSFQQAPQQQPQPGFGQPAPGQAPGQGFQQTPYPGQPQPGQAYYAQPVQPNAFGQAMKGFWSWFVSALVRPTVENQPRVLNGILHYVLTAFILSLSLFFVASAFPYAEVGFTAYLLIVIVTFFTIYVTQLTGFLVRNLVLQDKEYTYKRSFDEFARLSIYALPASLIVLIFSLVKYFEGFIFLRSLIFVLYFLGLLYTVYQGLNRTKFKADKFLLLLASSAVILVIFTIVGIIDRRILEQVSIYIASFF</sequence>
<protein>
    <recommendedName>
        <fullName evidence="5">IgA FC receptor</fullName>
    </recommendedName>
</protein>
<keyword evidence="4" id="KW-1185">Reference proteome</keyword>
<dbReference type="EMBL" id="CP032620">
    <property type="protein sequence ID" value="AYF94631.1"/>
    <property type="molecule type" value="Genomic_DNA"/>
</dbReference>
<keyword evidence="2" id="KW-1133">Transmembrane helix</keyword>